<name>A0A3E3E3N0_9FIRM</name>
<keyword evidence="2" id="KW-0812">Transmembrane</keyword>
<keyword evidence="2" id="KW-1133">Transmembrane helix</keyword>
<dbReference type="AlphaFoldDB" id="A0A3E3E3N0"/>
<gene>
    <name evidence="3" type="ORF">DXB93_19210</name>
</gene>
<protein>
    <submittedName>
        <fullName evidence="3">LPXTG cell wall anchor domain-containing protein</fullName>
    </submittedName>
</protein>
<dbReference type="EMBL" id="QUSL01000085">
    <property type="protein sequence ID" value="RGD76053.1"/>
    <property type="molecule type" value="Genomic_DNA"/>
</dbReference>
<dbReference type="NCBIfam" id="TIGR01167">
    <property type="entry name" value="LPXTG_anchor"/>
    <property type="match status" value="1"/>
</dbReference>
<evidence type="ECO:0000256" key="1">
    <source>
        <dbReference type="SAM" id="MobiDB-lite"/>
    </source>
</evidence>
<feature type="region of interest" description="Disordered" evidence="1">
    <location>
        <begin position="476"/>
        <end position="508"/>
    </location>
</feature>
<evidence type="ECO:0000313" key="4">
    <source>
        <dbReference type="Proteomes" id="UP000261032"/>
    </source>
</evidence>
<evidence type="ECO:0000313" key="3">
    <source>
        <dbReference type="EMBL" id="RGD76053.1"/>
    </source>
</evidence>
<dbReference type="InterPro" id="IPR013783">
    <property type="entry name" value="Ig-like_fold"/>
</dbReference>
<comment type="caution">
    <text evidence="3">The sequence shown here is derived from an EMBL/GenBank/DDBJ whole genome shotgun (WGS) entry which is preliminary data.</text>
</comment>
<feature type="compositionally biased region" description="Low complexity" evidence="1">
    <location>
        <begin position="486"/>
        <end position="498"/>
    </location>
</feature>
<proteinExistence type="predicted"/>
<keyword evidence="2" id="KW-0472">Membrane</keyword>
<evidence type="ECO:0000256" key="2">
    <source>
        <dbReference type="SAM" id="Phobius"/>
    </source>
</evidence>
<reference evidence="3 4" key="1">
    <citation type="submission" date="2018-08" db="EMBL/GenBank/DDBJ databases">
        <title>A genome reference for cultivated species of the human gut microbiota.</title>
        <authorList>
            <person name="Zou Y."/>
            <person name="Xue W."/>
            <person name="Luo G."/>
        </authorList>
    </citation>
    <scope>NUCLEOTIDE SEQUENCE [LARGE SCALE GENOMIC DNA]</scope>
    <source>
        <strain evidence="3 4">OM06-4</strain>
    </source>
</reference>
<dbReference type="Gene3D" id="2.60.40.10">
    <property type="entry name" value="Immunoglobulins"/>
    <property type="match status" value="1"/>
</dbReference>
<feature type="transmembrane region" description="Helical" evidence="2">
    <location>
        <begin position="512"/>
        <end position="532"/>
    </location>
</feature>
<sequence length="541" mass="58487">MRYDAAKSSKNLGSALVSYDKSKVTLTNVPTGTYLVVQNSVRTWAKQITNEAEVSESDMKLDSFRNCKVWLETTDSDARMTYATLADEEQGYDVNITASEGLAVTNGTQGVGQGSAITDITVEVTDGYFLPEDYISNLQGQLNNGLSVTETDNGFTISGTPTSDVNITLLAATKKVYDMAVAGNGTFTTVCKDYQPINANEFTITNNGNVDLENVNVSLTGTNADKFELSENKVTTIQPNGTIKVTVKPDNDLAVGTYQATLSVSAGNVAEQSIALQFTVSEHDYNAVVTPPTCTEKGYTTYTCKNCNHSYKGDEVDAKGHTFGEWEIITSPSCDQGGSRKHTCTVCGYVETENLNPTGHDWDTKYTVDKEPTCTENGSKSIHCKNCDAVKDSTTIAKLGHSFTNYVSDGNATCTENGTETATCERCDKTDTRVQENSALGHDLGEWNVIKNATTTETGIKERHCARCDYKETETIPVISKPAQPNDNNSNKDNSNADTNKESPKTGDQTNAGFFTALLSMSALGIAVLTVLKKKKALEHK</sequence>
<dbReference type="Proteomes" id="UP000261032">
    <property type="component" value="Unassembled WGS sequence"/>
</dbReference>
<accession>A0A3E3E3N0</accession>
<organism evidence="3 4">
    <name type="scientific">Thomasclavelia ramosa</name>
    <dbReference type="NCBI Taxonomy" id="1547"/>
    <lineage>
        <taxon>Bacteria</taxon>
        <taxon>Bacillati</taxon>
        <taxon>Bacillota</taxon>
        <taxon>Erysipelotrichia</taxon>
        <taxon>Erysipelotrichales</taxon>
        <taxon>Coprobacillaceae</taxon>
        <taxon>Thomasclavelia</taxon>
    </lineage>
</organism>